<dbReference type="PRINTS" id="PR01210">
    <property type="entry name" value="GGTRANSPTASE"/>
</dbReference>
<protein>
    <submittedName>
        <fullName evidence="1">Gamma-glutamyltransferase</fullName>
    </submittedName>
</protein>
<reference evidence="1 2" key="1">
    <citation type="submission" date="2019-07" db="EMBL/GenBank/DDBJ databases">
        <title>The pathways for chlorine oxyanion respiration interact through the shared metabolite chlorate.</title>
        <authorList>
            <person name="Barnum T.P."/>
            <person name="Cheng Y."/>
            <person name="Hill K.A."/>
            <person name="Lucas L.N."/>
            <person name="Carlson H.K."/>
            <person name="Coates J.D."/>
        </authorList>
    </citation>
    <scope>NUCLEOTIDE SEQUENCE [LARGE SCALE GENOMIC DNA]</scope>
    <source>
        <strain evidence="1">UCB</strain>
    </source>
</reference>
<dbReference type="Pfam" id="PF01019">
    <property type="entry name" value="G_glu_transpept"/>
    <property type="match status" value="1"/>
</dbReference>
<gene>
    <name evidence="1" type="ORF">FHK81_07030</name>
</gene>
<dbReference type="GO" id="GO:0016740">
    <property type="term" value="F:transferase activity"/>
    <property type="evidence" value="ECO:0007669"/>
    <property type="project" value="UniProtKB-KW"/>
</dbReference>
<dbReference type="Proteomes" id="UP000319142">
    <property type="component" value="Unassembled WGS sequence"/>
</dbReference>
<dbReference type="PANTHER" id="PTHR43881">
    <property type="entry name" value="GAMMA-GLUTAMYLTRANSPEPTIDASE (AFU_ORTHOLOGUE AFUA_4G13580)"/>
    <property type="match status" value="1"/>
</dbReference>
<dbReference type="InterPro" id="IPR043138">
    <property type="entry name" value="GGT_lsub"/>
</dbReference>
<accession>A0A558BCX4</accession>
<evidence type="ECO:0000313" key="1">
    <source>
        <dbReference type="EMBL" id="TVT34366.1"/>
    </source>
</evidence>
<sequence>MKAESTAGVICTPDYRASEAGMEILRAGGTAIDAAMCAGAVLSVVYPHMTGLGGDALWLLSDGAQVDTLLGLGHAGQRLPVNGVLATRGPASAATTAGALRGWSMAYDWSTHRWGSTMTWPDLLEQAIALARNGYGISSNQAFWQQQRRDLIRDLPDLKALCCDEDGELLAENTRVTRPELASTLEHLARAGIEDFYEGELATALAEGFEKLGNGLTRDDLSSTKAWHSVPLSIRYRNGTFYNFPPPSQGLYTLSALNALNFVKLAAIENGGADYFHYLAEAVKAQLRHRNRHLCDPASGTLNLQWLLSRERAAADYAAIDPQVAVPWQETGKPADTAWLAATDASGRTACLMQSLFHDFGSGCMVGDTGILWLNRAAGFTPGSAHANSWAPGKLPANTLNPSAWLADDGRQFYFGSQGGDGQPQTQMVLATQLIDYQKGIDQALQAPRFLQGRSFFGSSENLKLEKSIPHAVGEALTRRGHEIEWIPELSPFTGLAGAVAIHPDGRREAMHDPRGEGTALGQ</sequence>
<dbReference type="AlphaFoldDB" id="A0A558BCX4"/>
<comment type="caution">
    <text evidence="1">The sequence shown here is derived from an EMBL/GenBank/DDBJ whole genome shotgun (WGS) entry which is preliminary data.</text>
</comment>
<dbReference type="InterPro" id="IPR052896">
    <property type="entry name" value="GGT-like_enzyme"/>
</dbReference>
<proteinExistence type="predicted"/>
<evidence type="ECO:0000313" key="2">
    <source>
        <dbReference type="Proteomes" id="UP000319142"/>
    </source>
</evidence>
<dbReference type="Gene3D" id="3.60.20.40">
    <property type="match status" value="1"/>
</dbReference>
<dbReference type="SUPFAM" id="SSF56235">
    <property type="entry name" value="N-terminal nucleophile aminohydrolases (Ntn hydrolases)"/>
    <property type="match status" value="1"/>
</dbReference>
<dbReference type="EMBL" id="VMRX01000014">
    <property type="protein sequence ID" value="TVT34366.1"/>
    <property type="molecule type" value="Genomic_DNA"/>
</dbReference>
<dbReference type="PANTHER" id="PTHR43881:SF5">
    <property type="entry name" value="GAMMA-GLUTAMYLTRANSPEPTIDASE"/>
    <property type="match status" value="1"/>
</dbReference>
<dbReference type="Gene3D" id="1.10.246.130">
    <property type="match status" value="1"/>
</dbReference>
<dbReference type="RefSeq" id="WP_273133182.1">
    <property type="nucleotide sequence ID" value="NZ_VMRX01000014.1"/>
</dbReference>
<organism evidence="1 2">
    <name type="scientific">Marinobacter vinifirmus</name>
    <dbReference type="NCBI Taxonomy" id="355591"/>
    <lineage>
        <taxon>Bacteria</taxon>
        <taxon>Pseudomonadati</taxon>
        <taxon>Pseudomonadota</taxon>
        <taxon>Gammaproteobacteria</taxon>
        <taxon>Pseudomonadales</taxon>
        <taxon>Marinobacteraceae</taxon>
        <taxon>Marinobacter</taxon>
    </lineage>
</organism>
<dbReference type="InterPro" id="IPR043137">
    <property type="entry name" value="GGT_ssub_C"/>
</dbReference>
<name>A0A558BCX4_9GAMM</name>
<keyword evidence="1" id="KW-0808">Transferase</keyword>
<dbReference type="InterPro" id="IPR029055">
    <property type="entry name" value="Ntn_hydrolases_N"/>
</dbReference>